<dbReference type="AlphaFoldDB" id="A0A1Y2L4H3"/>
<organism evidence="1 2">
    <name type="scientific">Thalassospira mesophila</name>
    <dbReference type="NCBI Taxonomy" id="1293891"/>
    <lineage>
        <taxon>Bacteria</taxon>
        <taxon>Pseudomonadati</taxon>
        <taxon>Pseudomonadota</taxon>
        <taxon>Alphaproteobacteria</taxon>
        <taxon>Rhodospirillales</taxon>
        <taxon>Thalassospiraceae</taxon>
        <taxon>Thalassospira</taxon>
    </lineage>
</organism>
<reference evidence="1 2" key="1">
    <citation type="submission" date="2014-03" db="EMBL/GenBank/DDBJ databases">
        <title>The draft genome sequence of Thalassospira mesophila JCM 18969.</title>
        <authorList>
            <person name="Lai Q."/>
            <person name="Shao Z."/>
        </authorList>
    </citation>
    <scope>NUCLEOTIDE SEQUENCE [LARGE SCALE GENOMIC DNA]</scope>
    <source>
        <strain evidence="1 2">JCM 18969</strain>
    </source>
</reference>
<keyword evidence="2" id="KW-1185">Reference proteome</keyword>
<dbReference type="Proteomes" id="UP000193391">
    <property type="component" value="Unassembled WGS sequence"/>
</dbReference>
<sequence length="74" mass="8241">MALLLSPGAFRRATSLLPFHATGKTNLYPGYTYWPDTVLRPNFPGLSTSFPQPFRQNLATNQMGDRTCKSPLPL</sequence>
<evidence type="ECO:0000313" key="1">
    <source>
        <dbReference type="EMBL" id="OSQ39443.1"/>
    </source>
</evidence>
<accession>A0A1Y2L4H3</accession>
<comment type="caution">
    <text evidence="1">The sequence shown here is derived from an EMBL/GenBank/DDBJ whole genome shotgun (WGS) entry which is preliminary data.</text>
</comment>
<evidence type="ECO:0000313" key="2">
    <source>
        <dbReference type="Proteomes" id="UP000193391"/>
    </source>
</evidence>
<proteinExistence type="predicted"/>
<dbReference type="STRING" id="1293891.TMES_05185"/>
<protein>
    <submittedName>
        <fullName evidence="1">Uncharacterized protein</fullName>
    </submittedName>
</protein>
<dbReference type="EMBL" id="JFKA01000002">
    <property type="protein sequence ID" value="OSQ39443.1"/>
    <property type="molecule type" value="Genomic_DNA"/>
</dbReference>
<gene>
    <name evidence="1" type="ORF">TMES_05185</name>
</gene>
<name>A0A1Y2L4H3_9PROT</name>